<sequence length="175" mass="20532">MISDHVIRVIRSPPLDLGTRTPIFLYSMTEHLRHDSVSYKKGGTKPLSWLYLSLPGLRLSLSSFPMTMIMSLQAGRLFLAFQPFPSRFRAFQLYLHLPHLPPFQHFQSRFLGFQLYLPLQPLRLLLPFQRFHSRSRLSQSHFQPFPLLPPFPPFLPFQPLPFRLLPLLLREGSLR</sequence>
<proteinExistence type="predicted"/>
<dbReference type="InParanoid" id="A0A2H3D5M7"/>
<accession>A0A2H3D5M7</accession>
<reference evidence="2" key="1">
    <citation type="journal article" date="2017" name="Nat. Ecol. Evol.">
        <title>Genome expansion and lineage-specific genetic innovations in the forest pathogenic fungi Armillaria.</title>
        <authorList>
            <person name="Sipos G."/>
            <person name="Prasanna A.N."/>
            <person name="Walter M.C."/>
            <person name="O'Connor E."/>
            <person name="Balint B."/>
            <person name="Krizsan K."/>
            <person name="Kiss B."/>
            <person name="Hess J."/>
            <person name="Varga T."/>
            <person name="Slot J."/>
            <person name="Riley R."/>
            <person name="Boka B."/>
            <person name="Rigling D."/>
            <person name="Barry K."/>
            <person name="Lee J."/>
            <person name="Mihaltcheva S."/>
            <person name="LaButti K."/>
            <person name="Lipzen A."/>
            <person name="Waldron R."/>
            <person name="Moloney N.M."/>
            <person name="Sperisen C."/>
            <person name="Kredics L."/>
            <person name="Vagvoelgyi C."/>
            <person name="Patrignani A."/>
            <person name="Fitzpatrick D."/>
            <person name="Nagy I."/>
            <person name="Doyle S."/>
            <person name="Anderson J.B."/>
            <person name="Grigoriev I.V."/>
            <person name="Gueldener U."/>
            <person name="Muensterkoetter M."/>
            <person name="Nagy L.G."/>
        </authorList>
    </citation>
    <scope>NUCLEOTIDE SEQUENCE [LARGE SCALE GENOMIC DNA]</scope>
    <source>
        <strain evidence="2">Ar21-2</strain>
    </source>
</reference>
<dbReference type="Proteomes" id="UP000217790">
    <property type="component" value="Unassembled WGS sequence"/>
</dbReference>
<gene>
    <name evidence="1" type="ORF">ARMGADRAFT_478804</name>
</gene>
<keyword evidence="2" id="KW-1185">Reference proteome</keyword>
<protein>
    <submittedName>
        <fullName evidence="1">Uncharacterized protein</fullName>
    </submittedName>
</protein>
<organism evidence="1 2">
    <name type="scientific">Armillaria gallica</name>
    <name type="common">Bulbous honey fungus</name>
    <name type="synonym">Armillaria bulbosa</name>
    <dbReference type="NCBI Taxonomy" id="47427"/>
    <lineage>
        <taxon>Eukaryota</taxon>
        <taxon>Fungi</taxon>
        <taxon>Dikarya</taxon>
        <taxon>Basidiomycota</taxon>
        <taxon>Agaricomycotina</taxon>
        <taxon>Agaricomycetes</taxon>
        <taxon>Agaricomycetidae</taxon>
        <taxon>Agaricales</taxon>
        <taxon>Marasmiineae</taxon>
        <taxon>Physalacriaceae</taxon>
        <taxon>Armillaria</taxon>
    </lineage>
</organism>
<dbReference type="AlphaFoldDB" id="A0A2H3D5M7"/>
<name>A0A2H3D5M7_ARMGA</name>
<evidence type="ECO:0000313" key="2">
    <source>
        <dbReference type="Proteomes" id="UP000217790"/>
    </source>
</evidence>
<dbReference type="EMBL" id="KZ293682">
    <property type="protein sequence ID" value="PBK86722.1"/>
    <property type="molecule type" value="Genomic_DNA"/>
</dbReference>
<evidence type="ECO:0000313" key="1">
    <source>
        <dbReference type="EMBL" id="PBK86722.1"/>
    </source>
</evidence>